<evidence type="ECO:0000313" key="1">
    <source>
        <dbReference type="EMBL" id="PNS11544.1"/>
    </source>
</evidence>
<accession>A0A2K1Q938</accession>
<name>A0A2K1Q938_9GAMM</name>
<evidence type="ECO:0008006" key="3">
    <source>
        <dbReference type="Google" id="ProtNLM"/>
    </source>
</evidence>
<dbReference type="InterPro" id="IPR017483">
    <property type="entry name" value="CHP03034"/>
</dbReference>
<dbReference type="Proteomes" id="UP000236345">
    <property type="component" value="Unassembled WGS sequence"/>
</dbReference>
<reference evidence="2" key="1">
    <citation type="submission" date="2017-09" db="EMBL/GenBank/DDBJ databases">
        <authorList>
            <person name="Palmer M."/>
            <person name="Steenkamp E.T."/>
            <person name="Coetzee M.P."/>
            <person name="Avontuur J.R."/>
            <person name="Van Zyl E."/>
            <person name="Chan W.-Y."/>
            <person name="Blom J."/>
            <person name="Venter S.N."/>
        </authorList>
    </citation>
    <scope>NUCLEOTIDE SEQUENCE [LARGE SCALE GENOMIC DNA]</scope>
    <source>
        <strain evidence="2">QC88-366</strain>
    </source>
</reference>
<proteinExistence type="predicted"/>
<dbReference type="AlphaFoldDB" id="A0A2K1Q938"/>
<protein>
    <recommendedName>
        <fullName evidence="3">DUF3289 domain-containing protein</fullName>
    </recommendedName>
</protein>
<organism evidence="1 2">
    <name type="scientific">Mixta theicola</name>
    <dbReference type="NCBI Taxonomy" id="1458355"/>
    <lineage>
        <taxon>Bacteria</taxon>
        <taxon>Pseudomonadati</taxon>
        <taxon>Pseudomonadota</taxon>
        <taxon>Gammaproteobacteria</taxon>
        <taxon>Enterobacterales</taxon>
        <taxon>Erwiniaceae</taxon>
        <taxon>Mixta</taxon>
    </lineage>
</organism>
<evidence type="ECO:0000313" key="2">
    <source>
        <dbReference type="Proteomes" id="UP000236345"/>
    </source>
</evidence>
<gene>
    <name evidence="1" type="ORF">COO59_11005</name>
</gene>
<dbReference type="EMBL" id="NWUO01000007">
    <property type="protein sequence ID" value="PNS11544.1"/>
    <property type="molecule type" value="Genomic_DNA"/>
</dbReference>
<sequence>MTALIFPCTVFSTQRKMDDRAAADMALRNQLLKDNSGKSSLKAIESVINNGINYKQKNFPKEKFRNFDIAIQTTILPKFARKEDSINGLGITVHDIYSIEIKLLSLQIFDCSWEAAMQYVAQDHFGLDDNDIMKNKFRQFKFFRIWFILQHYDDFGYKPFFTNMSATIKLSGSKK</sequence>
<comment type="caution">
    <text evidence="1">The sequence shown here is derived from an EMBL/GenBank/DDBJ whole genome shotgun (WGS) entry which is preliminary data.</text>
</comment>
<keyword evidence="2" id="KW-1185">Reference proteome</keyword>
<dbReference type="RefSeq" id="WP_103059843.1">
    <property type="nucleotide sequence ID" value="NZ_BSOF01000009.1"/>
</dbReference>
<dbReference type="Pfam" id="PF11692">
    <property type="entry name" value="DUF3289"/>
    <property type="match status" value="1"/>
</dbReference>
<dbReference type="OrthoDB" id="612868at2"/>
<dbReference type="NCBIfam" id="TIGR03034">
    <property type="entry name" value="YPO3983 family protein"/>
    <property type="match status" value="1"/>
</dbReference>